<dbReference type="GO" id="GO:0016787">
    <property type="term" value="F:hydrolase activity"/>
    <property type="evidence" value="ECO:0007669"/>
    <property type="project" value="UniProtKB-ARBA"/>
</dbReference>
<dbReference type="EMBL" id="JMFG01000039">
    <property type="protein sequence ID" value="KDA52899.1"/>
    <property type="molecule type" value="Genomic_DNA"/>
</dbReference>
<protein>
    <recommendedName>
        <fullName evidence="4">Alkaline phosphatase family protein</fullName>
    </recommendedName>
</protein>
<evidence type="ECO:0000313" key="2">
    <source>
        <dbReference type="EMBL" id="KDA52899.1"/>
    </source>
</evidence>
<sequence length="598" mass="63916">MIVALCLLALFLSSCQTPAPSSPGKGKKARRVVLLSLDGLAATRHRQLLEAQAYKDPEGLSSFSRYGFAPREAVPPNPTLTAVSHATIATAQLPQDHGIVANRFHLPVTPLGATVSGFDHPWQAESLWAAVRRQGGKVGVVTFPGCDGTTPERRADFFMVYVNQPASRPRWVELTAAGPGETLQLEVSLNLRGQEEKVSFPLVVQSPAAGGGAPQLLVGDGAQKQAVEVGQWFALRVKRPHPDGGEQTIGAWCLLVEIQLQPLRVVLYQGGFYAVEAQPRAFRELVEREAGFWPGPPDDRALEAGLRGERGLSLSQYGAQLARFSSFFTAATLAAVRHMDFDLLLTYQPVVDEAQHALLFTDPRQPGFSEGLSKTSGEFLDWTYQVADRAVGQLARALDLAQDALVVVSDHGIHPVWAQINLQALLEKEGLCGLRREGERESLSPDCRLWAVQGGGVAHLYANLAAPEPTGLAAGPAREKLLLLATEALARLEAAGDKALEAVAPREKAQTWGLAHPYSGDLVVFPKPGIGLGGRPGDPLLSAPPYAGMHGFLNHHPSMAAVFLARGAGVPQKAPARVPLTQVAPFVTELLGLSAPGQ</sequence>
<accession>A0A062XU83</accession>
<dbReference type="Pfam" id="PF01663">
    <property type="entry name" value="Phosphodiest"/>
    <property type="match status" value="2"/>
</dbReference>
<reference evidence="2 3" key="1">
    <citation type="submission" date="2014-04" db="EMBL/GenBank/DDBJ databases">
        <title>The Genome Sequence of Thermoanaerobaculum aquaticum MP-01, The First Cultivated Group 23 Acidobacterium.</title>
        <authorList>
            <person name="Stamps B.W."/>
            <person name="Losey N.A."/>
            <person name="Lawson P.A."/>
            <person name="Stevenson B.S."/>
        </authorList>
    </citation>
    <scope>NUCLEOTIDE SEQUENCE [LARGE SCALE GENOMIC DNA]</scope>
    <source>
        <strain evidence="2 3">MP-01</strain>
    </source>
</reference>
<dbReference type="InterPro" id="IPR017850">
    <property type="entry name" value="Alkaline_phosphatase_core_sf"/>
</dbReference>
<dbReference type="STRING" id="1312852.EG19_08885"/>
<dbReference type="OrthoDB" id="9779418at2"/>
<feature type="chain" id="PRO_5001620754" description="Alkaline phosphatase family protein" evidence="1">
    <location>
        <begin position="20"/>
        <end position="598"/>
    </location>
</feature>
<dbReference type="RefSeq" id="WP_038050519.1">
    <property type="nucleotide sequence ID" value="NZ_JMFG01000039.1"/>
</dbReference>
<dbReference type="InterPro" id="IPR002591">
    <property type="entry name" value="Phosphodiest/P_Trfase"/>
</dbReference>
<comment type="caution">
    <text evidence="2">The sequence shown here is derived from an EMBL/GenBank/DDBJ whole genome shotgun (WGS) entry which is preliminary data.</text>
</comment>
<organism evidence="2 3">
    <name type="scientific">Thermoanaerobaculum aquaticum</name>
    <dbReference type="NCBI Taxonomy" id="1312852"/>
    <lineage>
        <taxon>Bacteria</taxon>
        <taxon>Pseudomonadati</taxon>
        <taxon>Acidobacteriota</taxon>
        <taxon>Thermoanaerobaculia</taxon>
        <taxon>Thermoanaerobaculales</taxon>
        <taxon>Thermoanaerobaculaceae</taxon>
        <taxon>Thermoanaerobaculum</taxon>
    </lineage>
</organism>
<dbReference type="PANTHER" id="PTHR10151">
    <property type="entry name" value="ECTONUCLEOTIDE PYROPHOSPHATASE/PHOSPHODIESTERASE"/>
    <property type="match status" value="1"/>
</dbReference>
<dbReference type="AlphaFoldDB" id="A0A062XU83"/>
<evidence type="ECO:0008006" key="4">
    <source>
        <dbReference type="Google" id="ProtNLM"/>
    </source>
</evidence>
<name>A0A062XU83_9BACT</name>
<dbReference type="Proteomes" id="UP000027284">
    <property type="component" value="Unassembled WGS sequence"/>
</dbReference>
<feature type="signal peptide" evidence="1">
    <location>
        <begin position="1"/>
        <end position="19"/>
    </location>
</feature>
<dbReference type="SUPFAM" id="SSF53649">
    <property type="entry name" value="Alkaline phosphatase-like"/>
    <property type="match status" value="1"/>
</dbReference>
<dbReference type="PANTHER" id="PTHR10151:SF120">
    <property type="entry name" value="BIS(5'-ADENOSYL)-TRIPHOSPHATASE"/>
    <property type="match status" value="1"/>
</dbReference>
<evidence type="ECO:0000313" key="3">
    <source>
        <dbReference type="Proteomes" id="UP000027284"/>
    </source>
</evidence>
<keyword evidence="1" id="KW-0732">Signal</keyword>
<proteinExistence type="predicted"/>
<keyword evidence="3" id="KW-1185">Reference proteome</keyword>
<gene>
    <name evidence="2" type="ORF">EG19_08885</name>
</gene>
<evidence type="ECO:0000256" key="1">
    <source>
        <dbReference type="SAM" id="SignalP"/>
    </source>
</evidence>
<dbReference type="Gene3D" id="3.40.720.10">
    <property type="entry name" value="Alkaline Phosphatase, subunit A"/>
    <property type="match status" value="2"/>
</dbReference>